<protein>
    <submittedName>
        <fullName evidence="1">Uncharacterized protein</fullName>
    </submittedName>
</protein>
<dbReference type="OrthoDB" id="3475027at2"/>
<reference evidence="2" key="1">
    <citation type="submission" date="2016-10" db="EMBL/GenBank/DDBJ databases">
        <authorList>
            <person name="Varghese N."/>
            <person name="Submissions S."/>
        </authorList>
    </citation>
    <scope>NUCLEOTIDE SEQUENCE [LARGE SCALE GENOMIC DNA]</scope>
    <source>
        <strain evidence="2">DSM 43163</strain>
    </source>
</reference>
<dbReference type="EMBL" id="FNVO01000018">
    <property type="protein sequence ID" value="SEG85626.1"/>
    <property type="molecule type" value="Genomic_DNA"/>
</dbReference>
<dbReference type="Proteomes" id="UP000236723">
    <property type="component" value="Unassembled WGS sequence"/>
</dbReference>
<dbReference type="RefSeq" id="WP_103942548.1">
    <property type="nucleotide sequence ID" value="NZ_FNVO01000018.1"/>
</dbReference>
<evidence type="ECO:0000313" key="1">
    <source>
        <dbReference type="EMBL" id="SEG85626.1"/>
    </source>
</evidence>
<evidence type="ECO:0000313" key="2">
    <source>
        <dbReference type="Proteomes" id="UP000236723"/>
    </source>
</evidence>
<gene>
    <name evidence="1" type="ORF">SAMN04489712_11848</name>
</gene>
<organism evidence="1 2">
    <name type="scientific">Thermomonospora echinospora</name>
    <dbReference type="NCBI Taxonomy" id="1992"/>
    <lineage>
        <taxon>Bacteria</taxon>
        <taxon>Bacillati</taxon>
        <taxon>Actinomycetota</taxon>
        <taxon>Actinomycetes</taxon>
        <taxon>Streptosporangiales</taxon>
        <taxon>Thermomonosporaceae</taxon>
        <taxon>Thermomonospora</taxon>
    </lineage>
</organism>
<name>A0A1H6DLN9_9ACTN</name>
<proteinExistence type="predicted"/>
<dbReference type="AlphaFoldDB" id="A0A1H6DLN9"/>
<accession>A0A1H6DLN9</accession>
<sequence length="165" mass="17562">MTMPDDADRLIDQWSRFLAALEADCPVCAGTGVVLSDAWQAWHERAGELSRVALAARRASGMRLDGNGAMVRVPDELPRRREPAEGHPGADAPTVMAAVERAIDEHERARPAEAEHVPCRACAGCGLVLTPIGRRLAQLLHRHGFVTVPDATPPPAAPGTNGGRA</sequence>
<keyword evidence="2" id="KW-1185">Reference proteome</keyword>